<protein>
    <submittedName>
        <fullName evidence="7">DUF1778 domain-containing protein</fullName>
    </submittedName>
</protein>
<dbReference type="Gene3D" id="1.20.5.780">
    <property type="entry name" value="Single helix bin"/>
    <property type="match status" value="1"/>
</dbReference>
<evidence type="ECO:0000256" key="2">
    <source>
        <dbReference type="ARBA" id="ARBA00022649"/>
    </source>
</evidence>
<comment type="caution">
    <text evidence="7">The sequence shown here is derived from an EMBL/GenBank/DDBJ whole genome shotgun (WGS) entry which is preliminary data.</text>
</comment>
<dbReference type="InterPro" id="IPR010985">
    <property type="entry name" value="Ribbon_hlx_hlx"/>
</dbReference>
<dbReference type="PANTHER" id="PTHR35401:SF1">
    <property type="entry name" value="CYTOPLASMIC PROTEIN"/>
    <property type="match status" value="1"/>
</dbReference>
<keyword evidence="8" id="KW-1185">Reference proteome</keyword>
<evidence type="ECO:0000256" key="6">
    <source>
        <dbReference type="ARBA" id="ARBA00049988"/>
    </source>
</evidence>
<dbReference type="AlphaFoldDB" id="A0A927J0W2"/>
<evidence type="ECO:0000256" key="3">
    <source>
        <dbReference type="ARBA" id="ARBA00023015"/>
    </source>
</evidence>
<evidence type="ECO:0000256" key="1">
    <source>
        <dbReference type="ARBA" id="ARBA00022491"/>
    </source>
</evidence>
<keyword evidence="4" id="KW-0238">DNA-binding</keyword>
<comment type="similarity">
    <text evidence="6">Belongs to the TacA antitoxin family.</text>
</comment>
<accession>A0A927J0W2</accession>
<keyword evidence="3" id="KW-0805">Transcription regulation</keyword>
<evidence type="ECO:0000313" key="8">
    <source>
        <dbReference type="Proteomes" id="UP000610846"/>
    </source>
</evidence>
<dbReference type="InterPro" id="IPR014795">
    <property type="entry name" value="TacA_1-like"/>
</dbReference>
<gene>
    <name evidence="7" type="ORF">IF651_12225</name>
</gene>
<evidence type="ECO:0000313" key="7">
    <source>
        <dbReference type="EMBL" id="MBD8079822.1"/>
    </source>
</evidence>
<keyword evidence="2" id="KW-1277">Toxin-antitoxin system</keyword>
<reference evidence="7" key="1">
    <citation type="journal article" date="2018" name="Curr. Microbiol.">
        <title>Cellulosimicrobium arenosum sp. nov., Isolated from Marine Sediment Sand.</title>
        <authorList>
            <person name="Oh M."/>
            <person name="Kim J.H."/>
            <person name="Yoon J.H."/>
            <person name="Schumann P."/>
            <person name="Kim W."/>
        </authorList>
    </citation>
    <scope>NUCLEOTIDE SEQUENCE</scope>
    <source>
        <strain evidence="7">KCTC 49039</strain>
    </source>
</reference>
<organism evidence="7 8">
    <name type="scientific">Cellulosimicrobium arenosum</name>
    <dbReference type="NCBI Taxonomy" id="2708133"/>
    <lineage>
        <taxon>Bacteria</taxon>
        <taxon>Bacillati</taxon>
        <taxon>Actinomycetota</taxon>
        <taxon>Actinomycetes</taxon>
        <taxon>Micrococcales</taxon>
        <taxon>Promicromonosporaceae</taxon>
        <taxon>Cellulosimicrobium</taxon>
    </lineage>
</organism>
<keyword evidence="1" id="KW-0678">Repressor</keyword>
<dbReference type="Proteomes" id="UP000610846">
    <property type="component" value="Unassembled WGS sequence"/>
</dbReference>
<dbReference type="GO" id="GO:0006355">
    <property type="term" value="P:regulation of DNA-templated transcription"/>
    <property type="evidence" value="ECO:0007669"/>
    <property type="project" value="InterPro"/>
</dbReference>
<reference evidence="7" key="2">
    <citation type="submission" date="2020-09" db="EMBL/GenBank/DDBJ databases">
        <authorList>
            <person name="Yu Y."/>
        </authorList>
    </citation>
    <scope>NUCLEOTIDE SEQUENCE</scope>
    <source>
        <strain evidence="7">KCTC 49039</strain>
    </source>
</reference>
<evidence type="ECO:0000256" key="4">
    <source>
        <dbReference type="ARBA" id="ARBA00023125"/>
    </source>
</evidence>
<sequence length="117" mass="12722">MAQRPTTSHLVQGVVMPTANARSERLSMRVSPEALATIREAATAQQQDVSAFVLGAAMEHAREVLLRDRVIQLTPRELDQVDAALDAEPRVIPELAALIAAVRRDTPQHGAKELATH</sequence>
<proteinExistence type="inferred from homology"/>
<dbReference type="SUPFAM" id="SSF47598">
    <property type="entry name" value="Ribbon-helix-helix"/>
    <property type="match status" value="1"/>
</dbReference>
<dbReference type="PANTHER" id="PTHR35401">
    <property type="entry name" value="COPG FAMILY HELIX-TURN-HELIX PROTEIN-RELATED-RELATED"/>
    <property type="match status" value="1"/>
</dbReference>
<dbReference type="EMBL" id="JACYHB010000010">
    <property type="protein sequence ID" value="MBD8079822.1"/>
    <property type="molecule type" value="Genomic_DNA"/>
</dbReference>
<dbReference type="Pfam" id="PF08681">
    <property type="entry name" value="TacA1"/>
    <property type="match status" value="1"/>
</dbReference>
<dbReference type="GO" id="GO:0003677">
    <property type="term" value="F:DNA binding"/>
    <property type="evidence" value="ECO:0007669"/>
    <property type="project" value="UniProtKB-KW"/>
</dbReference>
<name>A0A927J0W2_9MICO</name>
<keyword evidence="5" id="KW-0804">Transcription</keyword>
<evidence type="ECO:0000256" key="5">
    <source>
        <dbReference type="ARBA" id="ARBA00023163"/>
    </source>
</evidence>